<evidence type="ECO:0000313" key="3">
    <source>
        <dbReference type="Proteomes" id="UP000220435"/>
    </source>
</evidence>
<proteinExistence type="predicted"/>
<dbReference type="AlphaFoldDB" id="A0AB73RTH4"/>
<accession>A0AB73RTH4</accession>
<dbReference type="Proteomes" id="UP000220435">
    <property type="component" value="Unassembled WGS sequence"/>
</dbReference>
<organism evidence="2 3">
    <name type="scientific">Bacillus wiedmannii</name>
    <dbReference type="NCBI Taxonomy" id="1890302"/>
    <lineage>
        <taxon>Bacteria</taxon>
        <taxon>Bacillati</taxon>
        <taxon>Bacillota</taxon>
        <taxon>Bacilli</taxon>
        <taxon>Bacillales</taxon>
        <taxon>Bacillaceae</taxon>
        <taxon>Bacillus</taxon>
        <taxon>Bacillus cereus group</taxon>
    </lineage>
</organism>
<evidence type="ECO:0000313" key="2">
    <source>
        <dbReference type="EMBL" id="PEK25522.1"/>
    </source>
</evidence>
<name>A0AB73RTH4_9BACI</name>
<gene>
    <name evidence="2" type="ORF">CN694_09165</name>
</gene>
<evidence type="ECO:0000259" key="1">
    <source>
        <dbReference type="Pfam" id="PF14436"/>
    </source>
</evidence>
<dbReference type="Pfam" id="PF14436">
    <property type="entry name" value="EndoU_bacteria"/>
    <property type="match status" value="1"/>
</dbReference>
<protein>
    <recommendedName>
        <fullName evidence="1">Bacterial EndoU nuclease domain-containing protein</fullName>
    </recommendedName>
</protein>
<dbReference type="InterPro" id="IPR029501">
    <property type="entry name" value="EndoU_bac"/>
</dbReference>
<dbReference type="EMBL" id="NUFG01000006">
    <property type="protein sequence ID" value="PEK25522.1"/>
    <property type="molecule type" value="Genomic_DNA"/>
</dbReference>
<sequence>MPKKFRTADASYDGNLEEGAMCAKLNSEKNDGFLRDKVWHGLKETYEDLSKVKNSDESLYDKFKHGIDAAYKDVNKIKDTIHENMMGGEIIRVTRPPNPAGVYIAELKVDGIVKQAKSSFFPKDWNRVQVVNSIKEAYTNLVQIAPNKYVEQTSSGFKVEMIIENGEITTAYPKYTSAINYYISPPNINVN</sequence>
<comment type="caution">
    <text evidence="2">The sequence shown here is derived from an EMBL/GenBank/DDBJ whole genome shotgun (WGS) entry which is preliminary data.</text>
</comment>
<reference evidence="2 3" key="1">
    <citation type="submission" date="2017-09" db="EMBL/GenBank/DDBJ databases">
        <title>Large-scale bioinformatics analysis of Bacillus genomes uncovers conserved roles of natural products in bacterial physiology.</title>
        <authorList>
            <consortium name="Agbiome Team Llc"/>
            <person name="Bleich R.M."/>
            <person name="Kirk G.J."/>
            <person name="Santa Maria K.C."/>
            <person name="Allen S.E."/>
            <person name="Farag S."/>
            <person name="Shank E.A."/>
            <person name="Bowers A."/>
        </authorList>
    </citation>
    <scope>NUCLEOTIDE SEQUENCE [LARGE SCALE GENOMIC DNA]</scope>
    <source>
        <strain evidence="2 3">AFS000414</strain>
    </source>
</reference>
<feature type="domain" description="Bacterial EndoU nuclease" evidence="1">
    <location>
        <begin position="84"/>
        <end position="174"/>
    </location>
</feature>
<dbReference type="GO" id="GO:0004519">
    <property type="term" value="F:endonuclease activity"/>
    <property type="evidence" value="ECO:0007669"/>
    <property type="project" value="InterPro"/>
</dbReference>